<accession>A0A101M4H7</accession>
<gene>
    <name evidence="1" type="ORF">ABT39_MTgene767</name>
</gene>
<comment type="caution">
    <text evidence="1">The sequence shown here is derived from an EMBL/GenBank/DDBJ whole genome shotgun (WGS) entry which is preliminary data.</text>
</comment>
<name>A0A101M4H7_PICGL</name>
<organism evidence="1">
    <name type="scientific">Picea glauca</name>
    <name type="common">White spruce</name>
    <name type="synonym">Pinus glauca</name>
    <dbReference type="NCBI Taxonomy" id="3330"/>
    <lineage>
        <taxon>Eukaryota</taxon>
        <taxon>Viridiplantae</taxon>
        <taxon>Streptophyta</taxon>
        <taxon>Embryophyta</taxon>
        <taxon>Tracheophyta</taxon>
        <taxon>Spermatophyta</taxon>
        <taxon>Pinopsida</taxon>
        <taxon>Pinidae</taxon>
        <taxon>Conifers I</taxon>
        <taxon>Pinales</taxon>
        <taxon>Pinaceae</taxon>
        <taxon>Picea</taxon>
    </lineage>
</organism>
<evidence type="ECO:0000313" key="1">
    <source>
        <dbReference type="EMBL" id="KUM50921.1"/>
    </source>
</evidence>
<sequence length="160" mass="17751">MNCPKPRLREIMNSQALLLRFPPHPCSHHFPVPTAINLLLPSVTDGNKSIRKAKDGNINVPRLLEEVTAGGGSGFEYPSSIIYVLKTDSTGRAHLCAFLIYPPGYGLVGACDPIYPLWYGGSGGERRRKQESLRQKRVQSTQMAATMTLISCFRLHFPLQ</sequence>
<geneLocation type="mitochondrion" evidence="1"/>
<dbReference type="EMBL" id="LKAM01000001">
    <property type="protein sequence ID" value="KUM50921.1"/>
    <property type="molecule type" value="Genomic_DNA"/>
</dbReference>
<keyword evidence="1" id="KW-0496">Mitochondrion</keyword>
<proteinExistence type="predicted"/>
<reference evidence="1" key="1">
    <citation type="journal article" date="2015" name="Genome Biol. Evol.">
        <title>Organellar Genomes of White Spruce (Picea glauca): Assembly and Annotation.</title>
        <authorList>
            <person name="Jackman S.D."/>
            <person name="Warren R.L."/>
            <person name="Gibb E.A."/>
            <person name="Vandervalk B.P."/>
            <person name="Mohamadi H."/>
            <person name="Chu J."/>
            <person name="Raymond A."/>
            <person name="Pleasance S."/>
            <person name="Coope R."/>
            <person name="Wildung M.R."/>
            <person name="Ritland C.E."/>
            <person name="Bousquet J."/>
            <person name="Jones S.J."/>
            <person name="Bohlmann J."/>
            <person name="Birol I."/>
        </authorList>
    </citation>
    <scope>NUCLEOTIDE SEQUENCE [LARGE SCALE GENOMIC DNA]</scope>
    <source>
        <tissue evidence="1">Flushing bud</tissue>
    </source>
</reference>
<protein>
    <submittedName>
        <fullName evidence="1">Uncharacterized protein</fullName>
    </submittedName>
</protein>
<dbReference type="AlphaFoldDB" id="A0A101M4H7"/>